<keyword evidence="2" id="KW-1003">Cell membrane</keyword>
<evidence type="ECO:0000256" key="6">
    <source>
        <dbReference type="SAM" id="Phobius"/>
    </source>
</evidence>
<accession>A0A8T4IYQ1</accession>
<comment type="subcellular location">
    <subcellularLocation>
        <location evidence="1">Cell membrane</location>
        <topology evidence="1">Multi-pass membrane protein</topology>
    </subcellularLocation>
</comment>
<evidence type="ECO:0000313" key="8">
    <source>
        <dbReference type="Proteomes" id="UP000675554"/>
    </source>
</evidence>
<feature type="transmembrane region" description="Helical" evidence="6">
    <location>
        <begin position="54"/>
        <end position="74"/>
    </location>
</feature>
<sequence length="482" mass="49460">MPGARAHTPHAVATAADGLKRTLTLRDLIVYGLLFIAPMAPVGVFGALDAKSHGVVPLVYVVATVAMAFTAYSYTRMVRAVPQAGSVYAYARTGLGEGAGFVAGWMAMLDYLLIPAVGYLFSGIAMNQLVPSVDQWIWTAAAVVITTALNLSGVRRAAAVGFVVLALEIVVLLVFVVAALVVLAQHGPARGWLSPFTGDQDFSLVAVLSAVSVAVLSFLGFDAIANFAEETVSGKDRQGGKDGAEKGRGGSSVVAKALLGCLLLAGVLFLAQTYLAALLSPDSSRDLARDPAAQGSAFYVAVESAVGGWLQTTVAASKAVGAAFAALAGQAAAGRLLYAMARDRRLPRALSKVDAGTGAPRRTLLLTAVITLCAAVWAARTPDGLDRLVSVVDIGALTAFALLHLSVIGYYGVRKRDGAAGVLRDWVLPLAGLAITVAVIVTAHRDAHLVGLAWLAAALVILAVLRARKVTPGSGAGGGAGQ</sequence>
<dbReference type="Pfam" id="PF13520">
    <property type="entry name" value="AA_permease_2"/>
    <property type="match status" value="1"/>
</dbReference>
<reference evidence="7" key="1">
    <citation type="submission" date="2021-04" db="EMBL/GenBank/DDBJ databases">
        <title>Sequencing of actinobacteria type strains.</title>
        <authorList>
            <person name="Nguyen G.-S."/>
            <person name="Wentzel A."/>
        </authorList>
    </citation>
    <scope>NUCLEOTIDE SEQUENCE</scope>
    <source>
        <strain evidence="7">DSM 42095</strain>
    </source>
</reference>
<feature type="transmembrane region" description="Helical" evidence="6">
    <location>
        <begin position="160"/>
        <end position="184"/>
    </location>
</feature>
<feature type="transmembrane region" description="Helical" evidence="6">
    <location>
        <begin position="449"/>
        <end position="465"/>
    </location>
</feature>
<feature type="transmembrane region" description="Helical" evidence="6">
    <location>
        <begin position="319"/>
        <end position="341"/>
    </location>
</feature>
<keyword evidence="4 6" id="KW-1133">Transmembrane helix</keyword>
<feature type="transmembrane region" description="Helical" evidence="6">
    <location>
        <begin position="204"/>
        <end position="228"/>
    </location>
</feature>
<organism evidence="7 8">
    <name type="scientific">Streptomyces daliensis</name>
    <dbReference type="NCBI Taxonomy" id="299421"/>
    <lineage>
        <taxon>Bacteria</taxon>
        <taxon>Bacillati</taxon>
        <taxon>Actinomycetota</taxon>
        <taxon>Actinomycetes</taxon>
        <taxon>Kitasatosporales</taxon>
        <taxon>Streptomycetaceae</taxon>
        <taxon>Streptomyces</taxon>
    </lineage>
</organism>
<dbReference type="EMBL" id="JAGSMN010000668">
    <property type="protein sequence ID" value="MBR7676480.1"/>
    <property type="molecule type" value="Genomic_DNA"/>
</dbReference>
<dbReference type="PANTHER" id="PTHR42770">
    <property type="entry name" value="AMINO ACID TRANSPORTER-RELATED"/>
    <property type="match status" value="1"/>
</dbReference>
<feature type="transmembrane region" description="Helical" evidence="6">
    <location>
        <begin position="136"/>
        <end position="153"/>
    </location>
</feature>
<evidence type="ECO:0000256" key="1">
    <source>
        <dbReference type="ARBA" id="ARBA00004651"/>
    </source>
</evidence>
<dbReference type="GO" id="GO:0022857">
    <property type="term" value="F:transmembrane transporter activity"/>
    <property type="evidence" value="ECO:0007669"/>
    <property type="project" value="InterPro"/>
</dbReference>
<dbReference type="InterPro" id="IPR050367">
    <property type="entry name" value="APC_superfamily"/>
</dbReference>
<feature type="transmembrane region" description="Helical" evidence="6">
    <location>
        <begin position="28"/>
        <end position="48"/>
    </location>
</feature>
<feature type="transmembrane region" description="Helical" evidence="6">
    <location>
        <begin position="391"/>
        <end position="413"/>
    </location>
</feature>
<keyword evidence="5 6" id="KW-0472">Membrane</keyword>
<dbReference type="GO" id="GO:0005886">
    <property type="term" value="C:plasma membrane"/>
    <property type="evidence" value="ECO:0007669"/>
    <property type="project" value="UniProtKB-SubCell"/>
</dbReference>
<proteinExistence type="predicted"/>
<protein>
    <submittedName>
        <fullName evidence="7">APC family permease</fullName>
    </submittedName>
</protein>
<dbReference type="AlphaFoldDB" id="A0A8T4IYQ1"/>
<keyword evidence="8" id="KW-1185">Reference proteome</keyword>
<gene>
    <name evidence="7" type="ORF">KDA82_26420</name>
</gene>
<evidence type="ECO:0000256" key="4">
    <source>
        <dbReference type="ARBA" id="ARBA00022989"/>
    </source>
</evidence>
<dbReference type="Gene3D" id="1.20.1740.10">
    <property type="entry name" value="Amino acid/polyamine transporter I"/>
    <property type="match status" value="1"/>
</dbReference>
<name>A0A8T4IYQ1_9ACTN</name>
<comment type="caution">
    <text evidence="7">The sequence shown here is derived from an EMBL/GenBank/DDBJ whole genome shotgun (WGS) entry which is preliminary data.</text>
</comment>
<dbReference type="PANTHER" id="PTHR42770:SF16">
    <property type="entry name" value="AMINO ACID PERMEASE"/>
    <property type="match status" value="1"/>
</dbReference>
<evidence type="ECO:0000256" key="3">
    <source>
        <dbReference type="ARBA" id="ARBA00022692"/>
    </source>
</evidence>
<dbReference type="InterPro" id="IPR002293">
    <property type="entry name" value="AA/rel_permease1"/>
</dbReference>
<dbReference type="Proteomes" id="UP000675554">
    <property type="component" value="Unassembled WGS sequence"/>
</dbReference>
<keyword evidence="3 6" id="KW-0812">Transmembrane</keyword>
<dbReference type="PIRSF" id="PIRSF006060">
    <property type="entry name" value="AA_transporter"/>
    <property type="match status" value="1"/>
</dbReference>
<feature type="transmembrane region" description="Helical" evidence="6">
    <location>
        <begin position="425"/>
        <end position="443"/>
    </location>
</feature>
<evidence type="ECO:0000256" key="2">
    <source>
        <dbReference type="ARBA" id="ARBA00022475"/>
    </source>
</evidence>
<feature type="transmembrane region" description="Helical" evidence="6">
    <location>
        <begin position="257"/>
        <end position="279"/>
    </location>
</feature>
<feature type="transmembrane region" description="Helical" evidence="6">
    <location>
        <begin position="362"/>
        <end position="379"/>
    </location>
</feature>
<evidence type="ECO:0000256" key="5">
    <source>
        <dbReference type="ARBA" id="ARBA00023136"/>
    </source>
</evidence>
<evidence type="ECO:0000313" key="7">
    <source>
        <dbReference type="EMBL" id="MBR7676480.1"/>
    </source>
</evidence>